<dbReference type="EMBL" id="JAFLND010000003">
    <property type="protein sequence ID" value="MBO0331143.1"/>
    <property type="molecule type" value="Genomic_DNA"/>
</dbReference>
<feature type="domain" description="Cyclic nucleotide-binding" evidence="1">
    <location>
        <begin position="1"/>
        <end position="101"/>
    </location>
</feature>
<sequence length="110" mass="12842">MERNSFDIICSYFKPRTYAKNEILLSEGQICETNYFVNEGCLRFFSLNKDGTELTRYFAFPGKFGTALSSLIDQKPSFEYIESIENTVVLEISRKDFFDLVERFPAVNYL</sequence>
<organism evidence="2 3">
    <name type="scientific">[Muricauda] lutisoli</name>
    <dbReference type="NCBI Taxonomy" id="2816035"/>
    <lineage>
        <taxon>Bacteria</taxon>
        <taxon>Pseudomonadati</taxon>
        <taxon>Bacteroidota</taxon>
        <taxon>Flavobacteriia</taxon>
        <taxon>Flavobacteriales</taxon>
        <taxon>Flavobacteriaceae</taxon>
        <taxon>Allomuricauda</taxon>
    </lineage>
</organism>
<keyword evidence="3" id="KW-1185">Reference proteome</keyword>
<reference evidence="2 3" key="1">
    <citation type="submission" date="2021-03" db="EMBL/GenBank/DDBJ databases">
        <title>Muricauda sp. CAU 1631 isolated from Incheon.</title>
        <authorList>
            <person name="Kim W."/>
        </authorList>
    </citation>
    <scope>NUCLEOTIDE SEQUENCE [LARGE SCALE GENOMIC DNA]</scope>
    <source>
        <strain evidence="2 3">CAU 1631</strain>
    </source>
</reference>
<dbReference type="Gene3D" id="2.60.120.10">
    <property type="entry name" value="Jelly Rolls"/>
    <property type="match status" value="1"/>
</dbReference>
<dbReference type="InterPro" id="IPR018490">
    <property type="entry name" value="cNMP-bd_dom_sf"/>
</dbReference>
<dbReference type="RefSeq" id="WP_207072047.1">
    <property type="nucleotide sequence ID" value="NZ_JAFLND010000003.1"/>
</dbReference>
<dbReference type="CDD" id="cd00038">
    <property type="entry name" value="CAP_ED"/>
    <property type="match status" value="1"/>
</dbReference>
<accession>A0ABS3EY03</accession>
<comment type="caution">
    <text evidence="2">The sequence shown here is derived from an EMBL/GenBank/DDBJ whole genome shotgun (WGS) entry which is preliminary data.</text>
</comment>
<gene>
    <name evidence="2" type="ORF">J0X13_11310</name>
</gene>
<dbReference type="InterPro" id="IPR014710">
    <property type="entry name" value="RmlC-like_jellyroll"/>
</dbReference>
<evidence type="ECO:0000313" key="3">
    <source>
        <dbReference type="Proteomes" id="UP000664163"/>
    </source>
</evidence>
<protein>
    <submittedName>
        <fullName evidence="2">Cyclic nucleotide-binding domain-containing protein</fullName>
    </submittedName>
</protein>
<dbReference type="SUPFAM" id="SSF51206">
    <property type="entry name" value="cAMP-binding domain-like"/>
    <property type="match status" value="1"/>
</dbReference>
<dbReference type="Pfam" id="PF00027">
    <property type="entry name" value="cNMP_binding"/>
    <property type="match status" value="1"/>
</dbReference>
<evidence type="ECO:0000259" key="1">
    <source>
        <dbReference type="PROSITE" id="PS50042"/>
    </source>
</evidence>
<name>A0ABS3EY03_9FLAO</name>
<dbReference type="InterPro" id="IPR000595">
    <property type="entry name" value="cNMP-bd_dom"/>
</dbReference>
<dbReference type="Proteomes" id="UP000664163">
    <property type="component" value="Unassembled WGS sequence"/>
</dbReference>
<evidence type="ECO:0000313" key="2">
    <source>
        <dbReference type="EMBL" id="MBO0331143.1"/>
    </source>
</evidence>
<proteinExistence type="predicted"/>
<dbReference type="PROSITE" id="PS50042">
    <property type="entry name" value="CNMP_BINDING_3"/>
    <property type="match status" value="1"/>
</dbReference>